<feature type="transmembrane region" description="Helical" evidence="1">
    <location>
        <begin position="12"/>
        <end position="28"/>
    </location>
</feature>
<keyword evidence="3" id="KW-0645">Protease</keyword>
<keyword evidence="4" id="KW-1185">Reference proteome</keyword>
<dbReference type="AlphaFoldDB" id="A0A285X4N4"/>
<feature type="transmembrane region" description="Helical" evidence="1">
    <location>
        <begin position="193"/>
        <end position="209"/>
    </location>
</feature>
<reference evidence="4" key="1">
    <citation type="submission" date="2017-09" db="EMBL/GenBank/DDBJ databases">
        <authorList>
            <person name="Varghese N."/>
            <person name="Submissions S."/>
        </authorList>
    </citation>
    <scope>NUCLEOTIDE SEQUENCE [LARGE SCALE GENOMIC DNA]</scope>
    <source>
        <strain evidence="4">CGMCC 1.12641</strain>
    </source>
</reference>
<keyword evidence="1" id="KW-0472">Membrane</keyword>
<feature type="transmembrane region" description="Helical" evidence="1">
    <location>
        <begin position="143"/>
        <end position="159"/>
    </location>
</feature>
<dbReference type="InterPro" id="IPR003675">
    <property type="entry name" value="Rce1/LyrA-like_dom"/>
</dbReference>
<evidence type="ECO:0000313" key="3">
    <source>
        <dbReference type="EMBL" id="SOC80228.1"/>
    </source>
</evidence>
<name>A0A285X4N4_9FLAO</name>
<keyword evidence="1" id="KW-0812">Transmembrane</keyword>
<feature type="transmembrane region" description="Helical" evidence="1">
    <location>
        <begin position="74"/>
        <end position="93"/>
    </location>
</feature>
<feature type="transmembrane region" description="Helical" evidence="1">
    <location>
        <begin position="165"/>
        <end position="181"/>
    </location>
</feature>
<evidence type="ECO:0000313" key="4">
    <source>
        <dbReference type="Proteomes" id="UP000219193"/>
    </source>
</evidence>
<evidence type="ECO:0000259" key="2">
    <source>
        <dbReference type="Pfam" id="PF02517"/>
    </source>
</evidence>
<dbReference type="OrthoDB" id="9805801at2"/>
<dbReference type="Proteomes" id="UP000219193">
    <property type="component" value="Unassembled WGS sequence"/>
</dbReference>
<dbReference type="EMBL" id="OCMF01000002">
    <property type="protein sequence ID" value="SOC80228.1"/>
    <property type="molecule type" value="Genomic_DNA"/>
</dbReference>
<gene>
    <name evidence="3" type="ORF">SAMN06296241_1774</name>
</gene>
<feature type="transmembrane region" description="Helical" evidence="1">
    <location>
        <begin position="105"/>
        <end position="122"/>
    </location>
</feature>
<feature type="transmembrane region" description="Helical" evidence="1">
    <location>
        <begin position="34"/>
        <end position="53"/>
    </location>
</feature>
<feature type="domain" description="CAAX prenyl protease 2/Lysostaphin resistance protein A-like" evidence="2">
    <location>
        <begin position="108"/>
        <end position="196"/>
    </location>
</feature>
<evidence type="ECO:0000256" key="1">
    <source>
        <dbReference type="SAM" id="Phobius"/>
    </source>
</evidence>
<organism evidence="3 4">
    <name type="scientific">Salinimicrobium sediminis</name>
    <dbReference type="NCBI Taxonomy" id="1343891"/>
    <lineage>
        <taxon>Bacteria</taxon>
        <taxon>Pseudomonadati</taxon>
        <taxon>Bacteroidota</taxon>
        <taxon>Flavobacteriia</taxon>
        <taxon>Flavobacteriales</taxon>
        <taxon>Flavobacteriaceae</taxon>
        <taxon>Salinimicrobium</taxon>
    </lineage>
</organism>
<sequence>MSPKIIYNSTPYLVLEFIIFYVFLPFIANRHLDGWLKIIPLFLIAGLFLFMLLQDHTFDKTRLTRFEKAYVGKSILRMILITILLLWFTWWIFPELFFMYPMEDFTGYVITFFLYPVASVFPQEIIYRVYYFHRYKHLVPEKYLLMLSNAVIFGLTHFIYGNWVAPIATFLAAWIFIYNYFQTKSLLNVSLEHYFYGLIMFTIGFGYFFQ</sequence>
<dbReference type="GO" id="GO:0080120">
    <property type="term" value="P:CAAX-box protein maturation"/>
    <property type="evidence" value="ECO:0007669"/>
    <property type="project" value="UniProtKB-ARBA"/>
</dbReference>
<dbReference type="GO" id="GO:0004175">
    <property type="term" value="F:endopeptidase activity"/>
    <property type="evidence" value="ECO:0007669"/>
    <property type="project" value="UniProtKB-ARBA"/>
</dbReference>
<keyword evidence="1" id="KW-1133">Transmembrane helix</keyword>
<dbReference type="GO" id="GO:0006508">
    <property type="term" value="P:proteolysis"/>
    <property type="evidence" value="ECO:0007669"/>
    <property type="project" value="UniProtKB-KW"/>
</dbReference>
<keyword evidence="3" id="KW-0378">Hydrolase</keyword>
<accession>A0A285X4N4</accession>
<dbReference type="RefSeq" id="WP_097056017.1">
    <property type="nucleotide sequence ID" value="NZ_OCMF01000002.1"/>
</dbReference>
<protein>
    <submittedName>
        <fullName evidence="3">CAAX protease self-immunity</fullName>
    </submittedName>
</protein>
<proteinExistence type="predicted"/>
<dbReference type="Pfam" id="PF02517">
    <property type="entry name" value="Rce1-like"/>
    <property type="match status" value="1"/>
</dbReference>